<evidence type="ECO:0000259" key="2">
    <source>
        <dbReference type="Pfam" id="PF11127"/>
    </source>
</evidence>
<keyword evidence="1" id="KW-0472">Membrane</keyword>
<sequence length="57" mass="6237">MTSTKIKIAQIIIAIVLIIALWGISPWLSLIGLVPIIFACVGFCPVCYFLGRCSIKK</sequence>
<name>A0ABT8T8R4_9BACT</name>
<keyword evidence="1" id="KW-0812">Transmembrane</keyword>
<evidence type="ECO:0000313" key="3">
    <source>
        <dbReference type="EMBL" id="MDO2409860.1"/>
    </source>
</evidence>
<evidence type="ECO:0000256" key="1">
    <source>
        <dbReference type="SAM" id="Phobius"/>
    </source>
</evidence>
<gene>
    <name evidence="3" type="ORF">Q2362_07080</name>
</gene>
<keyword evidence="4" id="KW-1185">Reference proteome</keyword>
<protein>
    <submittedName>
        <fullName evidence="3">DUF2892 domain-containing protein</fullName>
    </submittedName>
</protein>
<dbReference type="RefSeq" id="WP_302244631.1">
    <property type="nucleotide sequence ID" value="NZ_JAULJQ010000008.1"/>
</dbReference>
<feature type="domain" description="Inner membrane protein YgaP-like transmembrane" evidence="2">
    <location>
        <begin position="7"/>
        <end position="52"/>
    </location>
</feature>
<keyword evidence="1" id="KW-1133">Transmembrane helix</keyword>
<dbReference type="EMBL" id="JAULJQ010000008">
    <property type="protein sequence ID" value="MDO2409860.1"/>
    <property type="molecule type" value="Genomic_DNA"/>
</dbReference>
<feature type="transmembrane region" description="Helical" evidence="1">
    <location>
        <begin position="7"/>
        <end position="24"/>
    </location>
</feature>
<dbReference type="InterPro" id="IPR021309">
    <property type="entry name" value="YgaP-like_TM"/>
</dbReference>
<dbReference type="Pfam" id="PF11127">
    <property type="entry name" value="YgaP-like_TM"/>
    <property type="match status" value="1"/>
</dbReference>
<dbReference type="Proteomes" id="UP001171111">
    <property type="component" value="Unassembled WGS sequence"/>
</dbReference>
<reference evidence="3 4" key="1">
    <citation type="submission" date="2023-06" db="EMBL/GenBank/DDBJ databases">
        <title>Campylobacter magnum sp. nov., isolated from cecal contents of domestic pigs (Sus scrofa domesticus).</title>
        <authorList>
            <person name="Papic B."/>
            <person name="Gruntar I."/>
        </authorList>
    </citation>
    <scope>NUCLEOTIDE SEQUENCE [LARGE SCALE GENOMIC DNA]</scope>
    <source>
        <strain evidence="4">34484-21</strain>
    </source>
</reference>
<comment type="caution">
    <text evidence="3">The sequence shown here is derived from an EMBL/GenBank/DDBJ whole genome shotgun (WGS) entry which is preliminary data.</text>
</comment>
<feature type="transmembrane region" description="Helical" evidence="1">
    <location>
        <begin position="30"/>
        <end position="51"/>
    </location>
</feature>
<evidence type="ECO:0000313" key="4">
    <source>
        <dbReference type="Proteomes" id="UP001171111"/>
    </source>
</evidence>
<organism evidence="3 4">
    <name type="scientific">Campylobacter magnus</name>
    <dbReference type="NCBI Taxonomy" id="3026462"/>
    <lineage>
        <taxon>Bacteria</taxon>
        <taxon>Pseudomonadati</taxon>
        <taxon>Campylobacterota</taxon>
        <taxon>Epsilonproteobacteria</taxon>
        <taxon>Campylobacterales</taxon>
        <taxon>Campylobacteraceae</taxon>
        <taxon>Campylobacter</taxon>
    </lineage>
</organism>
<accession>A0ABT8T8R4</accession>
<proteinExistence type="predicted"/>